<dbReference type="EMBL" id="JRLV01000015">
    <property type="protein sequence ID" value="KGO79735.1"/>
    <property type="molecule type" value="Genomic_DNA"/>
</dbReference>
<dbReference type="Proteomes" id="UP000030129">
    <property type="component" value="Unassembled WGS sequence"/>
</dbReference>
<gene>
    <name evidence="2" type="ORF">Q763_12880</name>
</gene>
<comment type="caution">
    <text evidence="2">The sequence shown here is derived from an EMBL/GenBank/DDBJ whole genome shotgun (WGS) entry which is preliminary data.</text>
</comment>
<dbReference type="RefSeq" id="WP_035134833.1">
    <property type="nucleotide sequence ID" value="NZ_JRLV01000015.1"/>
</dbReference>
<evidence type="ECO:0000256" key="1">
    <source>
        <dbReference type="SAM" id="Phobius"/>
    </source>
</evidence>
<proteinExistence type="predicted"/>
<evidence type="ECO:0000313" key="3">
    <source>
        <dbReference type="Proteomes" id="UP000030129"/>
    </source>
</evidence>
<reference evidence="2 3" key="1">
    <citation type="submission" date="2013-09" db="EMBL/GenBank/DDBJ databases">
        <authorList>
            <person name="Zeng Z."/>
            <person name="Chen C."/>
        </authorList>
    </citation>
    <scope>NUCLEOTIDE SEQUENCE [LARGE SCALE GENOMIC DNA]</scope>
    <source>
        <strain evidence="2 3">F44-8</strain>
    </source>
</reference>
<accession>A0A0A2LUC4</accession>
<keyword evidence="1" id="KW-0812">Transmembrane</keyword>
<sequence>MKKTLLLYFLFFSLNLLVAYILFSFLGYFTIMQTQLDDNLKMNLVLVSLPLVVTLISYFIVRFLGNGNHLVNLPYYLFFWGMVLYYFLVNTTLYPDMILNGLYRAFLFSLVFYAIAGSIVYIKQKGWLKQDVITTFLIIAFVLLVNTQFNTAYYKVALLVSLLWFNSMKFYIQKRYIC</sequence>
<keyword evidence="1" id="KW-1133">Transmembrane helix</keyword>
<feature type="transmembrane region" description="Helical" evidence="1">
    <location>
        <begin position="43"/>
        <end position="61"/>
    </location>
</feature>
<protein>
    <submittedName>
        <fullName evidence="2">Uncharacterized protein</fullName>
    </submittedName>
</protein>
<dbReference type="STRING" id="1406840.Q763_12880"/>
<name>A0A0A2LUC4_9FLAO</name>
<evidence type="ECO:0000313" key="2">
    <source>
        <dbReference type="EMBL" id="KGO79735.1"/>
    </source>
</evidence>
<organism evidence="2 3">
    <name type="scientific">Flavobacterium beibuense F44-8</name>
    <dbReference type="NCBI Taxonomy" id="1406840"/>
    <lineage>
        <taxon>Bacteria</taxon>
        <taxon>Pseudomonadati</taxon>
        <taxon>Bacteroidota</taxon>
        <taxon>Flavobacteriia</taxon>
        <taxon>Flavobacteriales</taxon>
        <taxon>Flavobacteriaceae</taxon>
        <taxon>Flavobacterium</taxon>
    </lineage>
</organism>
<dbReference type="AlphaFoldDB" id="A0A0A2LUC4"/>
<feature type="transmembrane region" description="Helical" evidence="1">
    <location>
        <begin position="128"/>
        <end position="146"/>
    </location>
</feature>
<keyword evidence="3" id="KW-1185">Reference proteome</keyword>
<feature type="transmembrane region" description="Helical" evidence="1">
    <location>
        <begin position="7"/>
        <end position="31"/>
    </location>
</feature>
<keyword evidence="1" id="KW-0472">Membrane</keyword>
<feature type="transmembrane region" description="Helical" evidence="1">
    <location>
        <begin position="73"/>
        <end position="89"/>
    </location>
</feature>
<feature type="transmembrane region" description="Helical" evidence="1">
    <location>
        <begin position="101"/>
        <end position="121"/>
    </location>
</feature>